<dbReference type="InterPro" id="IPR045210">
    <property type="entry name" value="RING-Ubox_PUB"/>
</dbReference>
<evidence type="ECO:0000256" key="1">
    <source>
        <dbReference type="ARBA" id="ARBA00000900"/>
    </source>
</evidence>
<protein>
    <recommendedName>
        <fullName evidence="5 6">U-box domain-containing protein</fullName>
        <ecNumber evidence="5">2.3.2.27</ecNumber>
    </recommendedName>
    <alternativeName>
        <fullName evidence="5">RING-type E3 ubiquitin transferase PUB</fullName>
    </alternativeName>
</protein>
<dbReference type="InterPro" id="IPR058678">
    <property type="entry name" value="ARM_PUB"/>
</dbReference>
<dbReference type="SUPFAM" id="SSF57850">
    <property type="entry name" value="RING/U-box"/>
    <property type="match status" value="1"/>
</dbReference>
<feature type="domain" description="U-box" evidence="6">
    <location>
        <begin position="8"/>
        <end position="82"/>
    </location>
</feature>
<dbReference type="GO" id="GO:0061630">
    <property type="term" value="F:ubiquitin protein ligase activity"/>
    <property type="evidence" value="ECO:0007669"/>
    <property type="project" value="UniProtKB-UniRule"/>
</dbReference>
<dbReference type="SUPFAM" id="SSF48371">
    <property type="entry name" value="ARM repeat"/>
    <property type="match status" value="1"/>
</dbReference>
<evidence type="ECO:0000259" key="6">
    <source>
        <dbReference type="PROSITE" id="PS51698"/>
    </source>
</evidence>
<keyword evidence="4 5" id="KW-0833">Ubl conjugation pathway</keyword>
<evidence type="ECO:0000313" key="7">
    <source>
        <dbReference type="EMBL" id="KAK9230218.1"/>
    </source>
</evidence>
<keyword evidence="3 5" id="KW-0808">Transferase</keyword>
<organism evidence="7 8">
    <name type="scientific">Citrus x changshan-huyou</name>
    <dbReference type="NCBI Taxonomy" id="2935761"/>
    <lineage>
        <taxon>Eukaryota</taxon>
        <taxon>Viridiplantae</taxon>
        <taxon>Streptophyta</taxon>
        <taxon>Embryophyta</taxon>
        <taxon>Tracheophyta</taxon>
        <taxon>Spermatophyta</taxon>
        <taxon>Magnoliopsida</taxon>
        <taxon>eudicotyledons</taxon>
        <taxon>Gunneridae</taxon>
        <taxon>Pentapetalae</taxon>
        <taxon>rosids</taxon>
        <taxon>malvids</taxon>
        <taxon>Sapindales</taxon>
        <taxon>Rutaceae</taxon>
        <taxon>Aurantioideae</taxon>
        <taxon>Citrus</taxon>
    </lineage>
</organism>
<evidence type="ECO:0000256" key="2">
    <source>
        <dbReference type="ARBA" id="ARBA00004906"/>
    </source>
</evidence>
<dbReference type="EC" id="2.3.2.27" evidence="5"/>
<comment type="pathway">
    <text evidence="2 5">Protein modification; protein ubiquitination.</text>
</comment>
<dbReference type="FunFam" id="3.30.40.10:FF:000442">
    <property type="entry name" value="RING-type E3 ubiquitin transferase"/>
    <property type="match status" value="1"/>
</dbReference>
<gene>
    <name evidence="7" type="ORF">WN944_023185</name>
</gene>
<dbReference type="PANTHER" id="PTHR22849:SF103">
    <property type="entry name" value="U-BOX DOMAIN-CONTAINING PROTEIN"/>
    <property type="match status" value="1"/>
</dbReference>
<evidence type="ECO:0000313" key="8">
    <source>
        <dbReference type="Proteomes" id="UP001428341"/>
    </source>
</evidence>
<evidence type="ECO:0000256" key="3">
    <source>
        <dbReference type="ARBA" id="ARBA00022679"/>
    </source>
</evidence>
<evidence type="ECO:0000256" key="5">
    <source>
        <dbReference type="RuleBase" id="RU369093"/>
    </source>
</evidence>
<dbReference type="CDD" id="cd16664">
    <property type="entry name" value="RING-Ubox_PUB"/>
    <property type="match status" value="1"/>
</dbReference>
<dbReference type="SMART" id="SM00504">
    <property type="entry name" value="Ubox"/>
    <property type="match status" value="1"/>
</dbReference>
<dbReference type="InterPro" id="IPR011989">
    <property type="entry name" value="ARM-like"/>
</dbReference>
<dbReference type="InterPro" id="IPR013083">
    <property type="entry name" value="Znf_RING/FYVE/PHD"/>
</dbReference>
<dbReference type="PANTHER" id="PTHR22849">
    <property type="entry name" value="WDSAM1 PROTEIN"/>
    <property type="match status" value="1"/>
</dbReference>
<comment type="catalytic activity">
    <reaction evidence="1 5">
        <text>S-ubiquitinyl-[E2 ubiquitin-conjugating enzyme]-L-cysteine + [acceptor protein]-L-lysine = [E2 ubiquitin-conjugating enzyme]-L-cysteine + N(6)-ubiquitinyl-[acceptor protein]-L-lysine.</text>
        <dbReference type="EC" id="2.3.2.27"/>
    </reaction>
</comment>
<dbReference type="Proteomes" id="UP001428341">
    <property type="component" value="Unassembled WGS sequence"/>
</dbReference>
<comment type="caution">
    <text evidence="7">The sequence shown here is derived from an EMBL/GenBank/DDBJ whole genome shotgun (WGS) entry which is preliminary data.</text>
</comment>
<keyword evidence="8" id="KW-1185">Reference proteome</keyword>
<dbReference type="InterPro" id="IPR045185">
    <property type="entry name" value="PUB22/23/24-like"/>
</dbReference>
<reference evidence="7 8" key="1">
    <citation type="submission" date="2024-05" db="EMBL/GenBank/DDBJ databases">
        <title>Haplotype-resolved chromosome-level genome assembly of Huyou (Citrus changshanensis).</title>
        <authorList>
            <person name="Miao C."/>
            <person name="Chen W."/>
            <person name="Wu Y."/>
            <person name="Wang L."/>
            <person name="Zhao S."/>
            <person name="Grierson D."/>
            <person name="Xu C."/>
            <person name="Chen K."/>
        </authorList>
    </citation>
    <scope>NUCLEOTIDE SEQUENCE [LARGE SCALE GENOMIC DNA]</scope>
    <source>
        <strain evidence="7">01-14</strain>
        <tissue evidence="7">Leaf</tissue>
    </source>
</reference>
<dbReference type="Gene3D" id="3.30.40.10">
    <property type="entry name" value="Zinc/RING finger domain, C3HC4 (zinc finger)"/>
    <property type="match status" value="1"/>
</dbReference>
<dbReference type="InterPro" id="IPR003613">
    <property type="entry name" value="Ubox_domain"/>
</dbReference>
<dbReference type="Pfam" id="PF04564">
    <property type="entry name" value="U-box"/>
    <property type="match status" value="1"/>
</dbReference>
<sequence length="401" mass="44787">MKEDRQMTIPHLFRCPISLDLFTDPVTLCTGQTYDRSSIEKWLAAGNLTCPVTMQTLHDPSIVPNHTLRHLINQWLQMGGGQHFDPNYLATIDSLSALKHSLQSHGATLETKLQIVQKIYVVLRESPPASNCLIQLGFLPLLLKQLFGKAESKFSQVYVQFVEESLSCVQKLLLVGETESLNLLNEESKMESFIVLFEHGSCSIKKRLCHLVEVIISSSHETKELCSKLGKDHRLLREIISLVHHNSEASDAGVRAFSALCSTETNRKTLVQEGAINGLIAYISNALTRERSLAAIAMARIEQLLAIENSKDALINNPNGVYALVKMVFRVSDHEGSENAINSLMMICCDSLQAREEAICAGVLTQLLLLLQSQCSNRTKTKARMLLKLLRSKWAEELKHV</sequence>
<proteinExistence type="predicted"/>
<dbReference type="GO" id="GO:0016567">
    <property type="term" value="P:protein ubiquitination"/>
    <property type="evidence" value="ECO:0007669"/>
    <property type="project" value="UniProtKB-UniRule"/>
</dbReference>
<dbReference type="InterPro" id="IPR016024">
    <property type="entry name" value="ARM-type_fold"/>
</dbReference>
<dbReference type="Pfam" id="PF25598">
    <property type="entry name" value="ARM_PUB"/>
    <property type="match status" value="1"/>
</dbReference>
<dbReference type="EMBL" id="JBCGBO010000001">
    <property type="protein sequence ID" value="KAK9230218.1"/>
    <property type="molecule type" value="Genomic_DNA"/>
</dbReference>
<comment type="function">
    <text evidence="5">Functions as an E3 ubiquitin ligase.</text>
</comment>
<name>A0AAP0R1U2_9ROSI</name>
<dbReference type="AlphaFoldDB" id="A0AAP0R1U2"/>
<accession>A0AAP0R1U2</accession>
<dbReference type="Gene3D" id="1.25.10.10">
    <property type="entry name" value="Leucine-rich Repeat Variant"/>
    <property type="match status" value="1"/>
</dbReference>
<evidence type="ECO:0000256" key="4">
    <source>
        <dbReference type="ARBA" id="ARBA00022786"/>
    </source>
</evidence>
<dbReference type="PROSITE" id="PS51698">
    <property type="entry name" value="U_BOX"/>
    <property type="match status" value="1"/>
</dbReference>